<keyword evidence="1" id="KW-0175">Coiled coil</keyword>
<sequence length="235" mass="26809">MTRLNSRRRKKLRRRQKALQEACENSENQSAQVTGDALGSGDVQAFGDTAGSGGAPTSTVTLPAKDPEKPYKSGEGAAPQQPGIPEPKRRNRCKRPDLRDREYYRRVDSLDARYLGFQRRTQGWLDKKLREGVSEVSKWKRRIEKALLDLDRGTDRFAKLERREILVRVEALECRHEELLNKFAMLKMEMRVCQSYASGVQSCSSDLHRLLVRFFPQISEALKALGHIAPPARDE</sequence>
<organism evidence="3 4">
    <name type="scientific">Neonectria ditissima</name>
    <dbReference type="NCBI Taxonomy" id="78410"/>
    <lineage>
        <taxon>Eukaryota</taxon>
        <taxon>Fungi</taxon>
        <taxon>Dikarya</taxon>
        <taxon>Ascomycota</taxon>
        <taxon>Pezizomycotina</taxon>
        <taxon>Sordariomycetes</taxon>
        <taxon>Hypocreomycetidae</taxon>
        <taxon>Hypocreales</taxon>
        <taxon>Nectriaceae</taxon>
        <taxon>Neonectria</taxon>
    </lineage>
</organism>
<dbReference type="OrthoDB" id="5102879at2759"/>
<dbReference type="AlphaFoldDB" id="A0A0P7AGU8"/>
<evidence type="ECO:0000313" key="3">
    <source>
        <dbReference type="EMBL" id="KPM36608.1"/>
    </source>
</evidence>
<name>A0A0P7AGU8_9HYPO</name>
<proteinExistence type="predicted"/>
<evidence type="ECO:0000256" key="2">
    <source>
        <dbReference type="SAM" id="MobiDB-lite"/>
    </source>
</evidence>
<evidence type="ECO:0000256" key="1">
    <source>
        <dbReference type="SAM" id="Coils"/>
    </source>
</evidence>
<gene>
    <name evidence="3" type="ORF">AK830_g9975</name>
</gene>
<feature type="compositionally biased region" description="Basic residues" evidence="2">
    <location>
        <begin position="1"/>
        <end position="17"/>
    </location>
</feature>
<dbReference type="Proteomes" id="UP000050424">
    <property type="component" value="Unassembled WGS sequence"/>
</dbReference>
<protein>
    <submittedName>
        <fullName evidence="3">Uncharacterized protein</fullName>
    </submittedName>
</protein>
<feature type="compositionally biased region" description="Polar residues" evidence="2">
    <location>
        <begin position="23"/>
        <end position="33"/>
    </location>
</feature>
<dbReference type="EMBL" id="LKCW01000197">
    <property type="protein sequence ID" value="KPM36608.1"/>
    <property type="molecule type" value="Genomic_DNA"/>
</dbReference>
<feature type="region of interest" description="Disordered" evidence="2">
    <location>
        <begin position="1"/>
        <end position="97"/>
    </location>
</feature>
<comment type="caution">
    <text evidence="3">The sequence shown here is derived from an EMBL/GenBank/DDBJ whole genome shotgun (WGS) entry which is preliminary data.</text>
</comment>
<keyword evidence="4" id="KW-1185">Reference proteome</keyword>
<evidence type="ECO:0000313" key="4">
    <source>
        <dbReference type="Proteomes" id="UP000050424"/>
    </source>
</evidence>
<reference evidence="3 4" key="1">
    <citation type="submission" date="2015-09" db="EMBL/GenBank/DDBJ databases">
        <title>Draft genome of a European isolate of the apple canker pathogen Neonectria ditissima.</title>
        <authorList>
            <person name="Gomez-Cortecero A."/>
            <person name="Harrison R.J."/>
            <person name="Armitage A.D."/>
        </authorList>
    </citation>
    <scope>NUCLEOTIDE SEQUENCE [LARGE SCALE GENOMIC DNA]</scope>
    <source>
        <strain evidence="3 4">R09/05</strain>
    </source>
</reference>
<accession>A0A0P7AGU8</accession>
<feature type="coiled-coil region" evidence="1">
    <location>
        <begin position="143"/>
        <end position="189"/>
    </location>
</feature>